<dbReference type="Pfam" id="PF19776">
    <property type="entry name" value="DUF6262"/>
    <property type="match status" value="1"/>
</dbReference>
<keyword evidence="6" id="KW-1185">Reference proteome</keyword>
<dbReference type="InterPro" id="IPR003660">
    <property type="entry name" value="HAMP_dom"/>
</dbReference>
<gene>
    <name evidence="5" type="ORF">KY5_7747</name>
</gene>
<dbReference type="GO" id="GO:0016020">
    <property type="term" value="C:membrane"/>
    <property type="evidence" value="ECO:0007669"/>
    <property type="project" value="InterPro"/>
</dbReference>
<feature type="region of interest" description="Disordered" evidence="3">
    <location>
        <begin position="72"/>
        <end position="92"/>
    </location>
</feature>
<dbReference type="EMBL" id="CP022685">
    <property type="protein sequence ID" value="ATL32765.1"/>
    <property type="molecule type" value="Genomic_DNA"/>
</dbReference>
<accession>A0A291QMV9</accession>
<evidence type="ECO:0000256" key="1">
    <source>
        <dbReference type="ARBA" id="ARBA00022692"/>
    </source>
</evidence>
<dbReference type="Proteomes" id="UP000221011">
    <property type="component" value="Chromosome"/>
</dbReference>
<sequence>MSGRENTAHALVEARRRDSTRKRARVLAVVDQMVAAREPVTFAEVRRRAQVSNWLVYADGVREHIDTARTQQALKPAHDRAAGRSASATSLKTDLELTRAEARALRKERDQLKAALQRSLGHQLDQLGNADLVARVDELTEAAQRLTGERDAARAETSSLQRQVAALEDDLAASRTSLRRMIREGNLPQ</sequence>
<dbReference type="InterPro" id="IPR046229">
    <property type="entry name" value="TnpC-like"/>
</dbReference>
<feature type="domain" description="HAMP" evidence="4">
    <location>
        <begin position="130"/>
        <end position="183"/>
    </location>
</feature>
<organism evidence="5 6">
    <name type="scientific">Streptomyces formicae</name>
    <dbReference type="NCBI Taxonomy" id="1616117"/>
    <lineage>
        <taxon>Bacteria</taxon>
        <taxon>Bacillati</taxon>
        <taxon>Actinomycetota</taxon>
        <taxon>Actinomycetes</taxon>
        <taxon>Kitasatosporales</taxon>
        <taxon>Streptomycetaceae</taxon>
        <taxon>Streptomyces</taxon>
    </lineage>
</organism>
<evidence type="ECO:0000313" key="6">
    <source>
        <dbReference type="Proteomes" id="UP000221011"/>
    </source>
</evidence>
<keyword evidence="2" id="KW-0472">Membrane</keyword>
<dbReference type="RefSeq" id="WP_199843449.1">
    <property type="nucleotide sequence ID" value="NZ_CP022685.1"/>
</dbReference>
<keyword evidence="1" id="KW-0812">Transmembrane</keyword>
<evidence type="ECO:0000259" key="4">
    <source>
        <dbReference type="PROSITE" id="PS50885"/>
    </source>
</evidence>
<dbReference type="PROSITE" id="PS50885">
    <property type="entry name" value="HAMP"/>
    <property type="match status" value="1"/>
</dbReference>
<dbReference type="KEGG" id="sfk:KY5_7747"/>
<proteinExistence type="predicted"/>
<evidence type="ECO:0000256" key="3">
    <source>
        <dbReference type="SAM" id="MobiDB-lite"/>
    </source>
</evidence>
<name>A0A291QMV9_9ACTN</name>
<dbReference type="GO" id="GO:0007165">
    <property type="term" value="P:signal transduction"/>
    <property type="evidence" value="ECO:0007669"/>
    <property type="project" value="InterPro"/>
</dbReference>
<reference evidence="5 6" key="1">
    <citation type="submission" date="2017-08" db="EMBL/GenBank/DDBJ databases">
        <title>Complete Genome Sequence of Streptomyces formicae KY5, the formicamycin producer.</title>
        <authorList>
            <person name="Holmes N.A."/>
            <person name="Devine R."/>
            <person name="Qin Z."/>
            <person name="Seipke R.F."/>
            <person name="Wilkinson B."/>
            <person name="Hutchings M.I."/>
        </authorList>
    </citation>
    <scope>NUCLEOTIDE SEQUENCE [LARGE SCALE GENOMIC DNA]</scope>
    <source>
        <strain evidence="5 6">KY5</strain>
    </source>
</reference>
<evidence type="ECO:0000256" key="2">
    <source>
        <dbReference type="ARBA" id="ARBA00022989"/>
    </source>
</evidence>
<keyword evidence="2" id="KW-1133">Transmembrane helix</keyword>
<dbReference type="AlphaFoldDB" id="A0A291QMV9"/>
<protein>
    <recommendedName>
        <fullName evidence="4">HAMP domain-containing protein</fullName>
    </recommendedName>
</protein>
<evidence type="ECO:0000313" key="5">
    <source>
        <dbReference type="EMBL" id="ATL32765.1"/>
    </source>
</evidence>